<dbReference type="AlphaFoldDB" id="A0A068X299"/>
<reference evidence="1" key="2">
    <citation type="submission" date="2014-06" db="EMBL/GenBank/DDBJ databases">
        <authorList>
            <person name="Aslett M."/>
        </authorList>
    </citation>
    <scope>NUCLEOTIDE SEQUENCE</scope>
</reference>
<gene>
    <name evidence="1" type="ORF">EgrG_001202200</name>
</gene>
<reference evidence="3" key="3">
    <citation type="submission" date="2020-10" db="UniProtKB">
        <authorList>
            <consortium name="WormBaseParasite"/>
        </authorList>
    </citation>
    <scope>IDENTIFICATION</scope>
</reference>
<evidence type="ECO:0000313" key="1">
    <source>
        <dbReference type="EMBL" id="CDS24113.1"/>
    </source>
</evidence>
<sequence length="49" mass="6028">MECRHDARIPIFICIRYLGRRHWMNNWHQADRQVGEEIDSFALTMMCLY</sequence>
<reference evidence="1 2" key="1">
    <citation type="journal article" date="2013" name="Nature">
        <title>The genomes of four tapeworm species reveal adaptations to parasitism.</title>
        <authorList>
            <person name="Tsai I.J."/>
            <person name="Zarowiecki M."/>
            <person name="Holroyd N."/>
            <person name="Garciarrubio A."/>
            <person name="Sanchez-Flores A."/>
            <person name="Brooks K.L."/>
            <person name="Tracey A."/>
            <person name="Bobes R.J."/>
            <person name="Fragoso G."/>
            <person name="Sciutto E."/>
            <person name="Aslett M."/>
            <person name="Beasley H."/>
            <person name="Bennett H.M."/>
            <person name="Cai J."/>
            <person name="Camicia F."/>
            <person name="Clark R."/>
            <person name="Cucher M."/>
            <person name="De Silva N."/>
            <person name="Day T.A."/>
            <person name="Deplazes P."/>
            <person name="Estrada K."/>
            <person name="Fernandez C."/>
            <person name="Holland P.W."/>
            <person name="Hou J."/>
            <person name="Hu S."/>
            <person name="Huckvale T."/>
            <person name="Hung S.S."/>
            <person name="Kamenetzky L."/>
            <person name="Keane J.A."/>
            <person name="Kiss F."/>
            <person name="Koziol U."/>
            <person name="Lambert O."/>
            <person name="Liu K."/>
            <person name="Luo X."/>
            <person name="Luo Y."/>
            <person name="Macchiaroli N."/>
            <person name="Nichol S."/>
            <person name="Paps J."/>
            <person name="Parkinson J."/>
            <person name="Pouchkina-Stantcheva N."/>
            <person name="Riddiford N."/>
            <person name="Rosenzvit M."/>
            <person name="Salinas G."/>
            <person name="Wasmuth J.D."/>
            <person name="Zamanian M."/>
            <person name="Zheng Y."/>
            <person name="Cai X."/>
            <person name="Soberon X."/>
            <person name="Olson P.D."/>
            <person name="Laclette J.P."/>
            <person name="Brehm K."/>
            <person name="Berriman M."/>
            <person name="Garciarrubio A."/>
            <person name="Bobes R.J."/>
            <person name="Fragoso G."/>
            <person name="Sanchez-Flores A."/>
            <person name="Estrada K."/>
            <person name="Cevallos M.A."/>
            <person name="Morett E."/>
            <person name="Gonzalez V."/>
            <person name="Portillo T."/>
            <person name="Ochoa-Leyva A."/>
            <person name="Jose M.V."/>
            <person name="Sciutto E."/>
            <person name="Landa A."/>
            <person name="Jimenez L."/>
            <person name="Valdes V."/>
            <person name="Carrero J.C."/>
            <person name="Larralde C."/>
            <person name="Morales-Montor J."/>
            <person name="Limon-Lason J."/>
            <person name="Soberon X."/>
            <person name="Laclette J.P."/>
        </authorList>
    </citation>
    <scope>NUCLEOTIDE SEQUENCE [LARGE SCALE GENOMIC DNA]</scope>
</reference>
<evidence type="ECO:0000313" key="3">
    <source>
        <dbReference type="WBParaSite" id="EgrG_001202200"/>
    </source>
</evidence>
<protein>
    <submittedName>
        <fullName evidence="3">Transposase</fullName>
    </submittedName>
</protein>
<dbReference type="WBParaSite" id="EgrG_001202200">
    <property type="protein sequence ID" value="EgrG_001202200"/>
    <property type="gene ID" value="EgrG_001202200"/>
</dbReference>
<organism evidence="1">
    <name type="scientific">Echinococcus granulosus</name>
    <name type="common">Hydatid tapeworm</name>
    <dbReference type="NCBI Taxonomy" id="6210"/>
    <lineage>
        <taxon>Eukaryota</taxon>
        <taxon>Metazoa</taxon>
        <taxon>Spiralia</taxon>
        <taxon>Lophotrochozoa</taxon>
        <taxon>Platyhelminthes</taxon>
        <taxon>Cestoda</taxon>
        <taxon>Eucestoda</taxon>
        <taxon>Cyclophyllidea</taxon>
        <taxon>Taeniidae</taxon>
        <taxon>Echinococcus</taxon>
        <taxon>Echinococcus granulosus group</taxon>
    </lineage>
</organism>
<name>A0A068X299_ECHGR</name>
<accession>A0A068X299</accession>
<dbReference type="Proteomes" id="UP000492820">
    <property type="component" value="Unassembled WGS sequence"/>
</dbReference>
<evidence type="ECO:0000313" key="2">
    <source>
        <dbReference type="Proteomes" id="UP000492820"/>
    </source>
</evidence>
<proteinExistence type="predicted"/>
<dbReference type="EMBL" id="LK028597">
    <property type="protein sequence ID" value="CDS24113.1"/>
    <property type="molecule type" value="Genomic_DNA"/>
</dbReference>